<evidence type="ECO:0000259" key="6">
    <source>
        <dbReference type="Pfam" id="PF01011"/>
    </source>
</evidence>
<dbReference type="eggNOG" id="COG4993">
    <property type="taxonomic scope" value="Bacteria"/>
</dbReference>
<reference evidence="8 9" key="1">
    <citation type="submission" date="2012-06" db="EMBL/GenBank/DDBJ databases">
        <title>Complete genome of Terriglobus roseus DSM 18391.</title>
        <authorList>
            <consortium name="US DOE Joint Genome Institute (JGI-PGF)"/>
            <person name="Lucas S."/>
            <person name="Copeland A."/>
            <person name="Lapidus A."/>
            <person name="Glavina del Rio T."/>
            <person name="Dalin E."/>
            <person name="Tice H."/>
            <person name="Bruce D."/>
            <person name="Goodwin L."/>
            <person name="Pitluck S."/>
            <person name="Peters L."/>
            <person name="Mikhailova N."/>
            <person name="Munk A.C.C."/>
            <person name="Kyrpides N."/>
            <person name="Mavromatis K."/>
            <person name="Ivanova N."/>
            <person name="Brettin T."/>
            <person name="Detter J.C."/>
            <person name="Han C."/>
            <person name="Larimer F."/>
            <person name="Land M."/>
            <person name="Hauser L."/>
            <person name="Markowitz V."/>
            <person name="Cheng J.-F."/>
            <person name="Hugenholtz P."/>
            <person name="Woyke T."/>
            <person name="Wu D."/>
            <person name="Brambilla E."/>
            <person name="Klenk H.-P."/>
            <person name="Eisen J.A."/>
        </authorList>
    </citation>
    <scope>NUCLEOTIDE SEQUENCE [LARGE SCALE GENOMIC DNA]</scope>
    <source>
        <strain evidence="9">DSM 18391 / NRRL B-41598 / KBS 63</strain>
    </source>
</reference>
<feature type="domain" description="Pyrrolo-quinoline quinone repeat" evidence="6">
    <location>
        <begin position="62"/>
        <end position="368"/>
    </location>
</feature>
<evidence type="ECO:0000256" key="2">
    <source>
        <dbReference type="ARBA" id="ARBA00008156"/>
    </source>
</evidence>
<dbReference type="RefSeq" id="WP_014787494.1">
    <property type="nucleotide sequence ID" value="NC_018014.1"/>
</dbReference>
<dbReference type="PATRIC" id="fig|926566.3.peg.3968"/>
<keyword evidence="9" id="KW-1185">Reference proteome</keyword>
<dbReference type="InterPro" id="IPR030939">
    <property type="entry name" value="Acido_non_PQQ"/>
</dbReference>
<dbReference type="PANTHER" id="PTHR32303">
    <property type="entry name" value="QUINOPROTEIN ALCOHOL DEHYDROGENASE (CYTOCHROME C)"/>
    <property type="match status" value="1"/>
</dbReference>
<evidence type="ECO:0000313" key="9">
    <source>
        <dbReference type="Proteomes" id="UP000006056"/>
    </source>
</evidence>
<feature type="domain" description="Pyrrolo-quinoline quinone repeat" evidence="7">
    <location>
        <begin position="456"/>
        <end position="545"/>
    </location>
</feature>
<dbReference type="SUPFAM" id="SSF50998">
    <property type="entry name" value="Quinoprotein alcohol dehydrogenase-like"/>
    <property type="match status" value="1"/>
</dbReference>
<feature type="compositionally biased region" description="Low complexity" evidence="4">
    <location>
        <begin position="39"/>
        <end position="50"/>
    </location>
</feature>
<feature type="chain" id="PRO_5003684266" evidence="5">
    <location>
        <begin position="22"/>
        <end position="550"/>
    </location>
</feature>
<dbReference type="Gene3D" id="2.140.10.10">
    <property type="entry name" value="Quinoprotein alcohol dehydrogenase-like superfamily"/>
    <property type="match status" value="1"/>
</dbReference>
<evidence type="ECO:0000256" key="3">
    <source>
        <dbReference type="ARBA" id="ARBA00023002"/>
    </source>
</evidence>
<evidence type="ECO:0000313" key="8">
    <source>
        <dbReference type="EMBL" id="AFL90234.1"/>
    </source>
</evidence>
<dbReference type="OrthoDB" id="9794322at2"/>
<name>I3ZLW6_TERRK</name>
<dbReference type="HOGENOM" id="CLU_018478_0_2_0"/>
<dbReference type="EMBL" id="CP003379">
    <property type="protein sequence ID" value="AFL90234.1"/>
    <property type="molecule type" value="Genomic_DNA"/>
</dbReference>
<dbReference type="InterPro" id="IPR002372">
    <property type="entry name" value="PQQ_rpt_dom"/>
</dbReference>
<evidence type="ECO:0000256" key="5">
    <source>
        <dbReference type="SAM" id="SignalP"/>
    </source>
</evidence>
<dbReference type="GO" id="GO:0016491">
    <property type="term" value="F:oxidoreductase activity"/>
    <property type="evidence" value="ECO:0007669"/>
    <property type="project" value="UniProtKB-KW"/>
</dbReference>
<comment type="similarity">
    <text evidence="2">Belongs to the bacterial PQQ dehydrogenase family.</text>
</comment>
<dbReference type="InterPro" id="IPR011047">
    <property type="entry name" value="Quinoprotein_ADH-like_sf"/>
</dbReference>
<feature type="signal peptide" evidence="5">
    <location>
        <begin position="1"/>
        <end position="21"/>
    </location>
</feature>
<dbReference type="Pfam" id="PF13360">
    <property type="entry name" value="PQQ_2"/>
    <property type="match status" value="1"/>
</dbReference>
<keyword evidence="5" id="KW-0732">Signal</keyword>
<dbReference type="AlphaFoldDB" id="I3ZLW6"/>
<feature type="compositionally biased region" description="Polar residues" evidence="4">
    <location>
        <begin position="22"/>
        <end position="31"/>
    </location>
</feature>
<dbReference type="Pfam" id="PF01011">
    <property type="entry name" value="PQQ"/>
    <property type="match status" value="1"/>
</dbReference>
<dbReference type="KEGG" id="trs:Terro_4026"/>
<evidence type="ECO:0000259" key="7">
    <source>
        <dbReference type="Pfam" id="PF13360"/>
    </source>
</evidence>
<organism evidence="8 9">
    <name type="scientific">Terriglobus roseus (strain DSM 18391 / NRRL B-41598 / KBS 63)</name>
    <dbReference type="NCBI Taxonomy" id="926566"/>
    <lineage>
        <taxon>Bacteria</taxon>
        <taxon>Pseudomonadati</taxon>
        <taxon>Acidobacteriota</taxon>
        <taxon>Terriglobia</taxon>
        <taxon>Terriglobales</taxon>
        <taxon>Acidobacteriaceae</taxon>
        <taxon>Terriglobus</taxon>
    </lineage>
</organism>
<dbReference type="NCBIfam" id="TIGR04528">
    <property type="entry name" value="acido_non_PQQ"/>
    <property type="match status" value="1"/>
</dbReference>
<proteinExistence type="inferred from homology"/>
<comment type="cofactor">
    <cofactor evidence="1">
        <name>pyrroloquinoline quinone</name>
        <dbReference type="ChEBI" id="CHEBI:58442"/>
    </cofactor>
</comment>
<accession>I3ZLW6</accession>
<evidence type="ECO:0000256" key="4">
    <source>
        <dbReference type="SAM" id="MobiDB-lite"/>
    </source>
</evidence>
<keyword evidence="3" id="KW-0560">Oxidoreductase</keyword>
<dbReference type="SMART" id="SM00564">
    <property type="entry name" value="PQQ"/>
    <property type="match status" value="6"/>
</dbReference>
<feature type="region of interest" description="Disordered" evidence="4">
    <location>
        <begin position="22"/>
        <end position="57"/>
    </location>
</feature>
<dbReference type="Proteomes" id="UP000006056">
    <property type="component" value="Chromosome"/>
</dbReference>
<evidence type="ECO:0000256" key="1">
    <source>
        <dbReference type="ARBA" id="ARBA00001931"/>
    </source>
</evidence>
<dbReference type="STRING" id="926566.Terro_4026"/>
<sequence>MTRRTLLASLSVAALSVSLSAQTPTNATNPHDTTKRDTPAPAAAKAPVPASGTVGTLAGGEWTTYNGDYSGRRFSPLTKITPATIDKLKLAWTFRVTTTTGGGRRISATPLEVNGVLYFTVPSHVWAVDARTGTQLWQFDWPSKGGETIGNRGVAVQGTTVYFETEDCNLVALDIATGKEKWHATIGNPDQFYFGSVAPVIVKNHVMVGVSGDDFDIPGYIEAHDPETGALQWRWYTHPEPGTPEAKTWPNDEAMLHGGGMTWVAGTYDPQLNLYYFGTGNAQPVINGDARPGDNLFTSTICALNPDTGKLVWYFQPNPHDTHDWDAVQTPVLIDTVIAGKPRKLVAQASRNGWYFLLDRTDGKALVSTPYAMQNWTLGLNSKGQPIPNPAKVAKPNGTLVMPNQAGASNWYPPSYSPQTGLFYVPAYDAASVYYVFDNNKKPEGWAGNDRGGFSRASLRALDAKTGKVRWNHEWASPGARSGILTTAGGVLFTGDPSSNLVGFNAATGAVLWHAGLGGSVSNGPITFQLDGMQYVVASSGDTLYSFVLK</sequence>
<gene>
    <name evidence="8" type="ordered locus">Terro_4026</name>
</gene>
<protein>
    <submittedName>
        <fullName evidence="8">Glucose dehydrogenase</fullName>
    </submittedName>
</protein>
<dbReference type="InterPro" id="IPR018391">
    <property type="entry name" value="PQQ_b-propeller_rpt"/>
</dbReference>